<feature type="region of interest" description="Disordered" evidence="1">
    <location>
        <begin position="218"/>
        <end position="290"/>
    </location>
</feature>
<feature type="compositionally biased region" description="Polar residues" evidence="1">
    <location>
        <begin position="218"/>
        <end position="228"/>
    </location>
</feature>
<dbReference type="InterPro" id="IPR001507">
    <property type="entry name" value="ZP_dom"/>
</dbReference>
<keyword evidence="2" id="KW-0472">Membrane</keyword>
<dbReference type="OrthoDB" id="10070117at2759"/>
<proteinExistence type="predicted"/>
<sequence>MSTEDNHTLKHSDIDCRHPLDHLSTFSITSLRIKNCFAFTDDTGAGDQVQLIDAYGCPAPAADALISPFNYNTTHTAEAVLYEMFKYPDTNKLNIQCDAILCRGGCQEPVCDSPGYKGRDLALDGYSQLSASTSMFVFEPTDDSLTHENLSECTEWRFPWLITLCIVLAVLLLLMLLLNMFMCSSLSCRCIKTEIVEQEPDETVDDYDPYRADWTAPNSRYGSRNSLNKGYPEGTLKSNKSQPKSYHLGYDNDDYVPDQHNRSYSTLQTRSPRPRSPGPPLSTYSTHSLKSNKKLKPIKTIEIDYSIDNNNKNPYNLARLNAFIHPHIRDGYESVVGGGHYNGAHLRWTAPGDDVYTGRAHKVELRVSLTPKTFHKFALFEANEPVDERWLVAGTLQPPPESRHPMSAKFKVPEPLLTAAKGRTSRTARELGPKMSFYFAVRAADEAGNVGPVSNIAAVHFGYVRLPEPTYDRLVVGTDSRPFESTLLQSHVSIASPVLFYHNRVLIQKLKNASVVPVPRELGRNTRFVVTSDDIESLNVTLKAPDGRVYGLGGDRAVYRPLEMRAAFAIPMADEGKWTVGFERINRDNKQDTAIAYLSVTSESRVDEPVKVRAWIDTPFTATGKGPDHKVTTTAVITAEVTKRYNYVICADVLALVDRPTGDPLVVRLRDNGLGADKVANDGLYSGVFRQFNGNG</sequence>
<evidence type="ECO:0000256" key="1">
    <source>
        <dbReference type="SAM" id="MobiDB-lite"/>
    </source>
</evidence>
<evidence type="ECO:0000259" key="3">
    <source>
        <dbReference type="PROSITE" id="PS51034"/>
    </source>
</evidence>
<dbReference type="PROSITE" id="PS51034">
    <property type="entry name" value="ZP_2"/>
    <property type="match status" value="1"/>
</dbReference>
<dbReference type="Proteomes" id="UP000759131">
    <property type="component" value="Unassembled WGS sequence"/>
</dbReference>
<evidence type="ECO:0000313" key="5">
    <source>
        <dbReference type="Proteomes" id="UP000759131"/>
    </source>
</evidence>
<accession>A0A7R9KWV3</accession>
<name>A0A7R9KWV3_9ACAR</name>
<feature type="transmembrane region" description="Helical" evidence="2">
    <location>
        <begin position="160"/>
        <end position="182"/>
    </location>
</feature>
<dbReference type="EMBL" id="OC863102">
    <property type="protein sequence ID" value="CAD7630777.1"/>
    <property type="molecule type" value="Genomic_DNA"/>
</dbReference>
<keyword evidence="2" id="KW-0812">Transmembrane</keyword>
<keyword evidence="5" id="KW-1185">Reference proteome</keyword>
<organism evidence="4">
    <name type="scientific">Medioppia subpectinata</name>
    <dbReference type="NCBI Taxonomy" id="1979941"/>
    <lineage>
        <taxon>Eukaryota</taxon>
        <taxon>Metazoa</taxon>
        <taxon>Ecdysozoa</taxon>
        <taxon>Arthropoda</taxon>
        <taxon>Chelicerata</taxon>
        <taxon>Arachnida</taxon>
        <taxon>Acari</taxon>
        <taxon>Acariformes</taxon>
        <taxon>Sarcoptiformes</taxon>
        <taxon>Oribatida</taxon>
        <taxon>Brachypylina</taxon>
        <taxon>Oppioidea</taxon>
        <taxon>Oppiidae</taxon>
        <taxon>Medioppia</taxon>
    </lineage>
</organism>
<dbReference type="PANTHER" id="PTHR46560:SF9">
    <property type="entry name" value="ZP DOMAIN-CONTAINING PROTEIN"/>
    <property type="match status" value="1"/>
</dbReference>
<gene>
    <name evidence="4" type="ORF">OSB1V03_LOCUS11189</name>
</gene>
<keyword evidence="2" id="KW-1133">Transmembrane helix</keyword>
<feature type="domain" description="ZP" evidence="3">
    <location>
        <begin position="1"/>
        <end position="118"/>
    </location>
</feature>
<dbReference type="PANTHER" id="PTHR46560">
    <property type="entry name" value="CYPHER, ISOFORM B"/>
    <property type="match status" value="1"/>
</dbReference>
<evidence type="ECO:0000313" key="4">
    <source>
        <dbReference type="EMBL" id="CAD7630777.1"/>
    </source>
</evidence>
<reference evidence="4" key="1">
    <citation type="submission" date="2020-11" db="EMBL/GenBank/DDBJ databases">
        <authorList>
            <person name="Tran Van P."/>
        </authorList>
    </citation>
    <scope>NUCLEOTIDE SEQUENCE</scope>
</reference>
<feature type="non-terminal residue" evidence="4">
    <location>
        <position position="696"/>
    </location>
</feature>
<evidence type="ECO:0000256" key="2">
    <source>
        <dbReference type="SAM" id="Phobius"/>
    </source>
</evidence>
<dbReference type="AlphaFoldDB" id="A0A7R9KWV3"/>
<protein>
    <recommendedName>
        <fullName evidence="3">ZP domain-containing protein</fullName>
    </recommendedName>
</protein>
<dbReference type="EMBL" id="CAJPIZ010008527">
    <property type="protein sequence ID" value="CAG2111207.1"/>
    <property type="molecule type" value="Genomic_DNA"/>
</dbReference>
<dbReference type="NCBIfam" id="NF041940">
    <property type="entry name" value="choice_anch_X"/>
    <property type="match status" value="1"/>
</dbReference>